<proteinExistence type="predicted"/>
<dbReference type="Proteomes" id="UP001066276">
    <property type="component" value="Chromosome 2_2"/>
</dbReference>
<gene>
    <name evidence="1" type="ORF">NDU88_005152</name>
</gene>
<evidence type="ECO:0000313" key="1">
    <source>
        <dbReference type="EMBL" id="KAJ1195885.1"/>
    </source>
</evidence>
<organism evidence="1 2">
    <name type="scientific">Pleurodeles waltl</name>
    <name type="common">Iberian ribbed newt</name>
    <dbReference type="NCBI Taxonomy" id="8319"/>
    <lineage>
        <taxon>Eukaryota</taxon>
        <taxon>Metazoa</taxon>
        <taxon>Chordata</taxon>
        <taxon>Craniata</taxon>
        <taxon>Vertebrata</taxon>
        <taxon>Euteleostomi</taxon>
        <taxon>Amphibia</taxon>
        <taxon>Batrachia</taxon>
        <taxon>Caudata</taxon>
        <taxon>Salamandroidea</taxon>
        <taxon>Salamandridae</taxon>
        <taxon>Pleurodelinae</taxon>
        <taxon>Pleurodeles</taxon>
    </lineage>
</organism>
<protein>
    <submittedName>
        <fullName evidence="1">Uncharacterized protein</fullName>
    </submittedName>
</protein>
<dbReference type="EMBL" id="JANPWB010000004">
    <property type="protein sequence ID" value="KAJ1195885.1"/>
    <property type="molecule type" value="Genomic_DNA"/>
</dbReference>
<dbReference type="AlphaFoldDB" id="A0AAV7V6G4"/>
<reference evidence="1" key="1">
    <citation type="journal article" date="2022" name="bioRxiv">
        <title>Sequencing and chromosome-scale assembly of the giantPleurodeles waltlgenome.</title>
        <authorList>
            <person name="Brown T."/>
            <person name="Elewa A."/>
            <person name="Iarovenko S."/>
            <person name="Subramanian E."/>
            <person name="Araus A.J."/>
            <person name="Petzold A."/>
            <person name="Susuki M."/>
            <person name="Suzuki K.-i.T."/>
            <person name="Hayashi T."/>
            <person name="Toyoda A."/>
            <person name="Oliveira C."/>
            <person name="Osipova E."/>
            <person name="Leigh N.D."/>
            <person name="Simon A."/>
            <person name="Yun M.H."/>
        </authorList>
    </citation>
    <scope>NUCLEOTIDE SEQUENCE</scope>
    <source>
        <strain evidence="1">20211129_DDA</strain>
        <tissue evidence="1">Liver</tissue>
    </source>
</reference>
<name>A0AAV7V6G4_PLEWA</name>
<keyword evidence="2" id="KW-1185">Reference proteome</keyword>
<accession>A0AAV7V6G4</accession>
<evidence type="ECO:0000313" key="2">
    <source>
        <dbReference type="Proteomes" id="UP001066276"/>
    </source>
</evidence>
<sequence>MYRTLIMYLTYGMEISPWWSCGAESWRALVELWCGILAGPGGAVVRNPDAPWWSCGAESWRALVELWCGTLACPGGAVVQNPGGAVVRNPGVELSCGILVGPGGAVVQNPGAPWWSCGAESWRALVELWCWEAAPAGRTVHPAWWFVLLSVPS</sequence>
<comment type="caution">
    <text evidence="1">The sequence shown here is derived from an EMBL/GenBank/DDBJ whole genome shotgun (WGS) entry which is preliminary data.</text>
</comment>